<proteinExistence type="inferred from homology"/>
<feature type="region of interest" description="Disordered" evidence="8">
    <location>
        <begin position="1"/>
        <end position="24"/>
    </location>
</feature>
<evidence type="ECO:0000256" key="6">
    <source>
        <dbReference type="ARBA" id="ARBA00023128"/>
    </source>
</evidence>
<dbReference type="InterPro" id="IPR052374">
    <property type="entry name" value="SERAC1"/>
</dbReference>
<evidence type="ECO:0000256" key="2">
    <source>
        <dbReference type="ARBA" id="ARBA00004240"/>
    </source>
</evidence>
<name>A0A1Y2EKP8_9PEZI</name>
<evidence type="ECO:0000256" key="3">
    <source>
        <dbReference type="ARBA" id="ARBA00004370"/>
    </source>
</evidence>
<dbReference type="EMBL" id="MCFJ01000001">
    <property type="protein sequence ID" value="ORY72123.1"/>
    <property type="molecule type" value="Genomic_DNA"/>
</dbReference>
<organism evidence="10 11">
    <name type="scientific">Pseudomassariella vexata</name>
    <dbReference type="NCBI Taxonomy" id="1141098"/>
    <lineage>
        <taxon>Eukaryota</taxon>
        <taxon>Fungi</taxon>
        <taxon>Dikarya</taxon>
        <taxon>Ascomycota</taxon>
        <taxon>Pezizomycotina</taxon>
        <taxon>Sordariomycetes</taxon>
        <taxon>Xylariomycetidae</taxon>
        <taxon>Amphisphaeriales</taxon>
        <taxon>Pseudomassariaceae</taxon>
        <taxon>Pseudomassariella</taxon>
    </lineage>
</organism>
<keyword evidence="6" id="KW-0496">Mitochondrion</keyword>
<dbReference type="Proteomes" id="UP000193689">
    <property type="component" value="Unassembled WGS sequence"/>
</dbReference>
<evidence type="ECO:0000259" key="9">
    <source>
        <dbReference type="Pfam" id="PF05057"/>
    </source>
</evidence>
<dbReference type="GO" id="GO:0005739">
    <property type="term" value="C:mitochondrion"/>
    <property type="evidence" value="ECO:0007669"/>
    <property type="project" value="UniProtKB-SubCell"/>
</dbReference>
<evidence type="ECO:0000256" key="1">
    <source>
        <dbReference type="ARBA" id="ARBA00004173"/>
    </source>
</evidence>
<reference evidence="10 11" key="1">
    <citation type="submission" date="2016-07" db="EMBL/GenBank/DDBJ databases">
        <title>Pervasive Adenine N6-methylation of Active Genes in Fungi.</title>
        <authorList>
            <consortium name="DOE Joint Genome Institute"/>
            <person name="Mondo S.J."/>
            <person name="Dannebaum R.O."/>
            <person name="Kuo R.C."/>
            <person name="Labutti K."/>
            <person name="Haridas S."/>
            <person name="Kuo A."/>
            <person name="Salamov A."/>
            <person name="Ahrendt S.R."/>
            <person name="Lipzen A."/>
            <person name="Sullivan W."/>
            <person name="Andreopoulos W.B."/>
            <person name="Clum A."/>
            <person name="Lindquist E."/>
            <person name="Daum C."/>
            <person name="Ramamoorthy G.K."/>
            <person name="Gryganskyi A."/>
            <person name="Culley D."/>
            <person name="Magnuson J.K."/>
            <person name="James T.Y."/>
            <person name="O'Malley M.A."/>
            <person name="Stajich J.E."/>
            <person name="Spatafora J.W."/>
            <person name="Visel A."/>
            <person name="Grigoriev I.V."/>
        </authorList>
    </citation>
    <scope>NUCLEOTIDE SEQUENCE [LARGE SCALE GENOMIC DNA]</scope>
    <source>
        <strain evidence="10 11">CBS 129021</strain>
    </source>
</reference>
<dbReference type="OrthoDB" id="427518at2759"/>
<comment type="caution">
    <text evidence="10">The sequence shown here is derived from an EMBL/GenBank/DDBJ whole genome shotgun (WGS) entry which is preliminary data.</text>
</comment>
<sequence>MSRFSSASSDVSSRSVGSSSSSTGIDVPDLCEELDIVFIHGLAGEDFPTWQPENGRHLSDLLRGRLPQYRNVIFFKYNPDIVFRRDVSEHHLENCANSLLERILKYLRRDKVVPIAIIAHDLGGIIAKEALMRARRSAKFRPIEICVQLLVFIGTPHRAGPDDYDDFDYVLWRFDLKLRKTLQRGPLTEITNGTLMDDVTKYFRHYASQYAILNIYRHEDAQPNAEDNPDPVYPGYVSYLGMSITLQ</sequence>
<dbReference type="AlphaFoldDB" id="A0A1Y2EKP8"/>
<dbReference type="PANTHER" id="PTHR48182">
    <property type="entry name" value="PROTEIN SERAC1"/>
    <property type="match status" value="1"/>
</dbReference>
<evidence type="ECO:0000256" key="4">
    <source>
        <dbReference type="ARBA" id="ARBA00007920"/>
    </source>
</evidence>
<accession>A0A1Y2EKP8</accession>
<evidence type="ECO:0000313" key="11">
    <source>
        <dbReference type="Proteomes" id="UP000193689"/>
    </source>
</evidence>
<dbReference type="Pfam" id="PF05057">
    <property type="entry name" value="DUF676"/>
    <property type="match status" value="1"/>
</dbReference>
<feature type="compositionally biased region" description="Low complexity" evidence="8">
    <location>
        <begin position="1"/>
        <end position="22"/>
    </location>
</feature>
<dbReference type="PANTHER" id="PTHR48182:SF2">
    <property type="entry name" value="PROTEIN SERAC1"/>
    <property type="match status" value="1"/>
</dbReference>
<dbReference type="GeneID" id="63775479"/>
<evidence type="ECO:0000256" key="5">
    <source>
        <dbReference type="ARBA" id="ARBA00022824"/>
    </source>
</evidence>
<comment type="subcellular location">
    <subcellularLocation>
        <location evidence="2">Endoplasmic reticulum</location>
    </subcellularLocation>
    <subcellularLocation>
        <location evidence="3">Membrane</location>
    </subcellularLocation>
    <subcellularLocation>
        <location evidence="1">Mitochondrion</location>
    </subcellularLocation>
</comment>
<feature type="domain" description="DUF676" evidence="9">
    <location>
        <begin position="37"/>
        <end position="157"/>
    </location>
</feature>
<dbReference type="GO" id="GO:0005783">
    <property type="term" value="C:endoplasmic reticulum"/>
    <property type="evidence" value="ECO:0007669"/>
    <property type="project" value="UniProtKB-SubCell"/>
</dbReference>
<gene>
    <name evidence="10" type="ORF">BCR38DRAFT_418973</name>
</gene>
<evidence type="ECO:0000313" key="10">
    <source>
        <dbReference type="EMBL" id="ORY72123.1"/>
    </source>
</evidence>
<protein>
    <recommendedName>
        <fullName evidence="9">DUF676 domain-containing protein</fullName>
    </recommendedName>
</protein>
<dbReference type="Gene3D" id="3.40.50.1820">
    <property type="entry name" value="alpha/beta hydrolase"/>
    <property type="match status" value="1"/>
</dbReference>
<keyword evidence="7" id="KW-0472">Membrane</keyword>
<dbReference type="RefSeq" id="XP_040721715.1">
    <property type="nucleotide sequence ID" value="XM_040859267.1"/>
</dbReference>
<dbReference type="SUPFAM" id="SSF53474">
    <property type="entry name" value="alpha/beta-Hydrolases"/>
    <property type="match status" value="1"/>
</dbReference>
<dbReference type="InterPro" id="IPR029058">
    <property type="entry name" value="AB_hydrolase_fold"/>
</dbReference>
<comment type="similarity">
    <text evidence="4">Belongs to the putative lipase ROG1 family.</text>
</comment>
<keyword evidence="11" id="KW-1185">Reference proteome</keyword>
<dbReference type="InterPro" id="IPR007751">
    <property type="entry name" value="DUF676_lipase-like"/>
</dbReference>
<dbReference type="InParanoid" id="A0A1Y2EKP8"/>
<dbReference type="GO" id="GO:0016020">
    <property type="term" value="C:membrane"/>
    <property type="evidence" value="ECO:0007669"/>
    <property type="project" value="UniProtKB-SubCell"/>
</dbReference>
<keyword evidence="5" id="KW-0256">Endoplasmic reticulum</keyword>
<evidence type="ECO:0000256" key="7">
    <source>
        <dbReference type="ARBA" id="ARBA00023136"/>
    </source>
</evidence>
<evidence type="ECO:0000256" key="8">
    <source>
        <dbReference type="SAM" id="MobiDB-lite"/>
    </source>
</evidence>